<feature type="compositionally biased region" description="Basic and acidic residues" evidence="1">
    <location>
        <begin position="111"/>
        <end position="127"/>
    </location>
</feature>
<gene>
    <name evidence="3" type="ORF">OMP40_15075</name>
</gene>
<comment type="caution">
    <text evidence="3">The sequence shown here is derived from an EMBL/GenBank/DDBJ whole genome shotgun (WGS) entry which is preliminary data.</text>
</comment>
<dbReference type="PROSITE" id="PS51272">
    <property type="entry name" value="SLH"/>
    <property type="match status" value="3"/>
</dbReference>
<dbReference type="Pfam" id="PF00395">
    <property type="entry name" value="SLH"/>
    <property type="match status" value="3"/>
</dbReference>
<feature type="region of interest" description="Disordered" evidence="1">
    <location>
        <begin position="92"/>
        <end position="130"/>
    </location>
</feature>
<dbReference type="AlphaFoldDB" id="A0A9X4KZC1"/>
<feature type="domain" description="SLH" evidence="2">
    <location>
        <begin position="255"/>
        <end position="310"/>
    </location>
</feature>
<evidence type="ECO:0000313" key="4">
    <source>
        <dbReference type="Proteomes" id="UP001153404"/>
    </source>
</evidence>
<name>A0A9X4KZC1_9BACL</name>
<dbReference type="InterPro" id="IPR001119">
    <property type="entry name" value="SLH_dom"/>
</dbReference>
<organism evidence="3 4">
    <name type="scientific">Cohnella rhizosphaerae</name>
    <dbReference type="NCBI Taxonomy" id="1457232"/>
    <lineage>
        <taxon>Bacteria</taxon>
        <taxon>Bacillati</taxon>
        <taxon>Bacillota</taxon>
        <taxon>Bacilli</taxon>
        <taxon>Bacillales</taxon>
        <taxon>Paenibacillaceae</taxon>
        <taxon>Cohnella</taxon>
    </lineage>
</organism>
<evidence type="ECO:0000256" key="1">
    <source>
        <dbReference type="SAM" id="MobiDB-lite"/>
    </source>
</evidence>
<dbReference type="InterPro" id="IPR051465">
    <property type="entry name" value="Cell_Envelope_Struct_Comp"/>
</dbReference>
<dbReference type="Proteomes" id="UP001153404">
    <property type="component" value="Unassembled WGS sequence"/>
</dbReference>
<evidence type="ECO:0000313" key="3">
    <source>
        <dbReference type="EMBL" id="MDG0810532.1"/>
    </source>
</evidence>
<dbReference type="RefSeq" id="WP_277532401.1">
    <property type="nucleotide sequence ID" value="NZ_JAPDIA010000003.1"/>
</dbReference>
<accession>A0A9X4KZC1</accession>
<feature type="domain" description="SLH" evidence="2">
    <location>
        <begin position="128"/>
        <end position="191"/>
    </location>
</feature>
<dbReference type="EMBL" id="JAPDIA010000003">
    <property type="protein sequence ID" value="MDG0810532.1"/>
    <property type="molecule type" value="Genomic_DNA"/>
</dbReference>
<dbReference type="PANTHER" id="PTHR43308:SF5">
    <property type="entry name" value="S-LAYER PROTEIN _ PEPTIDOGLYCAN ENDO-BETA-N-ACETYLGLUCOSAMINIDASE"/>
    <property type="match status" value="1"/>
</dbReference>
<keyword evidence="4" id="KW-1185">Reference proteome</keyword>
<dbReference type="PANTHER" id="PTHR43308">
    <property type="entry name" value="OUTER MEMBRANE PROTEIN ALPHA-RELATED"/>
    <property type="match status" value="1"/>
</dbReference>
<feature type="domain" description="SLH" evidence="2">
    <location>
        <begin position="193"/>
        <end position="253"/>
    </location>
</feature>
<protein>
    <submittedName>
        <fullName evidence="3">S-layer homology domain-containing protein</fullName>
    </submittedName>
</protein>
<evidence type="ECO:0000259" key="2">
    <source>
        <dbReference type="PROSITE" id="PS51272"/>
    </source>
</evidence>
<reference evidence="3" key="1">
    <citation type="submission" date="2022-10" db="EMBL/GenBank/DDBJ databases">
        <title>Comparative genomic analysis of Cohnella hashimotonis sp. nov., isolated from the International Space Station.</title>
        <authorList>
            <person name="Simpson A."/>
            <person name="Venkateswaran K."/>
        </authorList>
    </citation>
    <scope>NUCLEOTIDE SEQUENCE</scope>
    <source>
        <strain evidence="3">DSM 28161</strain>
    </source>
</reference>
<feature type="compositionally biased region" description="Polar residues" evidence="1">
    <location>
        <begin position="92"/>
        <end position="105"/>
    </location>
</feature>
<sequence length="310" mass="32144">MDSESHDARLKGIAVDGSSLAGFDSGKTSYDLQLPAGTTAVPAVTAASMHQNAEVTVTQAESTTGKAVIQVTAEDGITKSVYEIRFSVASIVNPQQPGSGTGTNQGTDPGKVPDPDKDPDTKPDDSGVKVTLSDVPVGHWAADSIRKAAGLGIITGYKDGTFKPDREVSRAEFIAMLARALKLPTDGASAVTFADAGSIASWAQPYVAQAAQNGLITGFADGTFRPLATINRAELSALLVRASGLQVPSDVEASSLSFNDVDQIPKWAVRYAAIAVDKGLLQGVSGNRFDATGIVTRAQAAVAIMRLLNE</sequence>
<proteinExistence type="predicted"/>